<dbReference type="EMBL" id="JAXOFX010000008">
    <property type="protein sequence ID" value="MDZ5472776.1"/>
    <property type="molecule type" value="Genomic_DNA"/>
</dbReference>
<dbReference type="Gene3D" id="3.50.50.60">
    <property type="entry name" value="FAD/NAD(P)-binding domain"/>
    <property type="match status" value="2"/>
</dbReference>
<evidence type="ECO:0000256" key="3">
    <source>
        <dbReference type="ARBA" id="ARBA00012608"/>
    </source>
</evidence>
<dbReference type="InterPro" id="IPR036188">
    <property type="entry name" value="FAD/NAD-bd_sf"/>
</dbReference>
<dbReference type="PANTHER" id="PTHR22912:SF217">
    <property type="entry name" value="DIHYDROLIPOYL DEHYDROGENASE"/>
    <property type="match status" value="1"/>
</dbReference>
<keyword evidence="5" id="KW-0963">Cytoplasm</keyword>
<evidence type="ECO:0000256" key="8">
    <source>
        <dbReference type="ARBA" id="ARBA00023002"/>
    </source>
</evidence>
<gene>
    <name evidence="16" type="primary">lpdA</name>
    <name evidence="16" type="ORF">SM124_13670</name>
</gene>
<dbReference type="InterPro" id="IPR004099">
    <property type="entry name" value="Pyr_nucl-diS_OxRdtase_dimer"/>
</dbReference>
<dbReference type="InterPro" id="IPR012999">
    <property type="entry name" value="Pyr_OxRdtase_I_AS"/>
</dbReference>
<dbReference type="Proteomes" id="UP001290455">
    <property type="component" value="Unassembled WGS sequence"/>
</dbReference>
<protein>
    <recommendedName>
        <fullName evidence="4 13">Dihydrolipoyl dehydrogenase</fullName>
        <ecNumber evidence="3 13">1.8.1.4</ecNumber>
    </recommendedName>
</protein>
<comment type="catalytic activity">
    <reaction evidence="12 13">
        <text>N(6)-[(R)-dihydrolipoyl]-L-lysyl-[protein] + NAD(+) = N(6)-[(R)-lipoyl]-L-lysyl-[protein] + NADH + H(+)</text>
        <dbReference type="Rhea" id="RHEA:15045"/>
        <dbReference type="Rhea" id="RHEA-COMP:10474"/>
        <dbReference type="Rhea" id="RHEA-COMP:10475"/>
        <dbReference type="ChEBI" id="CHEBI:15378"/>
        <dbReference type="ChEBI" id="CHEBI:57540"/>
        <dbReference type="ChEBI" id="CHEBI:57945"/>
        <dbReference type="ChEBI" id="CHEBI:83099"/>
        <dbReference type="ChEBI" id="CHEBI:83100"/>
        <dbReference type="EC" id="1.8.1.4"/>
    </reaction>
</comment>
<comment type="miscellaneous">
    <text evidence="13">The active site is a redox-active disulfide bond.</text>
</comment>
<dbReference type="PIRSF" id="PIRSF000350">
    <property type="entry name" value="Mercury_reductase_MerA"/>
    <property type="match status" value="1"/>
</dbReference>
<keyword evidence="6 13" id="KW-0285">Flavoprotein</keyword>
<dbReference type="InterPro" id="IPR050151">
    <property type="entry name" value="Class-I_Pyr_Nuc-Dis_Oxidored"/>
</dbReference>
<evidence type="ECO:0000256" key="5">
    <source>
        <dbReference type="ARBA" id="ARBA00022490"/>
    </source>
</evidence>
<evidence type="ECO:0000256" key="12">
    <source>
        <dbReference type="ARBA" id="ARBA00049187"/>
    </source>
</evidence>
<evidence type="ECO:0000256" key="7">
    <source>
        <dbReference type="ARBA" id="ARBA00022827"/>
    </source>
</evidence>
<dbReference type="InterPro" id="IPR001100">
    <property type="entry name" value="Pyr_nuc-diS_OxRdtase"/>
</dbReference>
<evidence type="ECO:0000256" key="10">
    <source>
        <dbReference type="ARBA" id="ARBA00023157"/>
    </source>
</evidence>
<evidence type="ECO:0000256" key="6">
    <source>
        <dbReference type="ARBA" id="ARBA00022630"/>
    </source>
</evidence>
<comment type="similarity">
    <text evidence="2 13">Belongs to the class-I pyridine nucleotide-disulfide oxidoreductase family.</text>
</comment>
<dbReference type="GO" id="GO:0004148">
    <property type="term" value="F:dihydrolipoyl dehydrogenase (NADH) activity"/>
    <property type="evidence" value="ECO:0007669"/>
    <property type="project" value="UniProtKB-EC"/>
</dbReference>
<dbReference type="InterPro" id="IPR006258">
    <property type="entry name" value="Lipoamide_DH"/>
</dbReference>
<keyword evidence="8 13" id="KW-0560">Oxidoreductase</keyword>
<evidence type="ECO:0000313" key="16">
    <source>
        <dbReference type="EMBL" id="MDZ5472776.1"/>
    </source>
</evidence>
<name>A0ABU5J054_9BACI</name>
<dbReference type="NCBIfam" id="TIGR01350">
    <property type="entry name" value="lipoamide_DH"/>
    <property type="match status" value="1"/>
</dbReference>
<feature type="domain" description="Pyridine nucleotide-disulphide oxidoreductase dimerisation" evidence="14">
    <location>
        <begin position="349"/>
        <end position="456"/>
    </location>
</feature>
<dbReference type="InterPro" id="IPR023753">
    <property type="entry name" value="FAD/NAD-binding_dom"/>
</dbReference>
<dbReference type="PRINTS" id="PR00368">
    <property type="entry name" value="FADPNR"/>
</dbReference>
<keyword evidence="10" id="KW-1015">Disulfide bond</keyword>
<evidence type="ECO:0000259" key="14">
    <source>
        <dbReference type="Pfam" id="PF02852"/>
    </source>
</evidence>
<comment type="caution">
    <text evidence="16">The sequence shown here is derived from an EMBL/GenBank/DDBJ whole genome shotgun (WGS) entry which is preliminary data.</text>
</comment>
<organism evidence="16 17">
    <name type="scientific">Robertmurraya mangrovi</name>
    <dbReference type="NCBI Taxonomy" id="3098077"/>
    <lineage>
        <taxon>Bacteria</taxon>
        <taxon>Bacillati</taxon>
        <taxon>Bacillota</taxon>
        <taxon>Bacilli</taxon>
        <taxon>Bacillales</taxon>
        <taxon>Bacillaceae</taxon>
        <taxon>Robertmurraya</taxon>
    </lineage>
</organism>
<dbReference type="SUPFAM" id="SSF55424">
    <property type="entry name" value="FAD/NAD-linked reductases, dimerisation (C-terminal) domain"/>
    <property type="match status" value="1"/>
</dbReference>
<sequence length="477" mass="52537">MVVGELAHERDVVIIGGGPGGYHAAIRVTQLGRKVTVIEQEELGGVCLNKGCIPSKVFTHASERLKDTSQDAKLGIERENITFNLSSLLNYKNSKVSQLRQGVEALCKANKIEILKGTAFFLSEEKIGVENGDTYEVYKFKDAIIATGGRPYTPEYIPINEERIYHSFSITNINEIPEELVVYGSDYIALEMAMTFQTFGSKVTLILDEEKENFSFDASINRELTRQMKKEKITIIKGYRLAEVFTTETEVTLLLDGKKGTKTISCSHLFYSLGVLPNIERLGLERLPVEIQSGYIKTDSKQQTTSRHIYAVGDVTSGPALAVKAIKQGKTAADTIGGLNQETDLQYLPNVIRTSPPIGTVGLSEEEAVKQGFQVVTSEFSLGANGFATLVGKKDGLVKVIMEKESDILLGIHMIGYGAIELLSTGTLALEMVARDEDIKFPLYPHPSMNESLLEAVEALKDQAIHLPPKKEKVTQR</sequence>
<keyword evidence="11 13" id="KW-0676">Redox-active center</keyword>
<dbReference type="Pfam" id="PF02852">
    <property type="entry name" value="Pyr_redox_dim"/>
    <property type="match status" value="1"/>
</dbReference>
<dbReference type="EC" id="1.8.1.4" evidence="3 13"/>
<comment type="subcellular location">
    <subcellularLocation>
        <location evidence="1">Cytoplasm</location>
    </subcellularLocation>
</comment>
<dbReference type="SUPFAM" id="SSF51905">
    <property type="entry name" value="FAD/NAD(P)-binding domain"/>
    <property type="match status" value="1"/>
</dbReference>
<keyword evidence="17" id="KW-1185">Reference proteome</keyword>
<keyword evidence="9 13" id="KW-0520">NAD</keyword>
<proteinExistence type="inferred from homology"/>
<reference evidence="16 17" key="1">
    <citation type="submission" date="2023-11" db="EMBL/GenBank/DDBJ databases">
        <title>Bacillus jintuensis, isolated from a mudflat on the Beibu Gulf coast.</title>
        <authorList>
            <person name="Li M."/>
        </authorList>
    </citation>
    <scope>NUCLEOTIDE SEQUENCE [LARGE SCALE GENOMIC DNA]</scope>
    <source>
        <strain evidence="16 17">31A1R</strain>
    </source>
</reference>
<evidence type="ECO:0000313" key="17">
    <source>
        <dbReference type="Proteomes" id="UP001290455"/>
    </source>
</evidence>
<accession>A0ABU5J054</accession>
<evidence type="ECO:0000259" key="15">
    <source>
        <dbReference type="Pfam" id="PF07992"/>
    </source>
</evidence>
<evidence type="ECO:0000256" key="2">
    <source>
        <dbReference type="ARBA" id="ARBA00007532"/>
    </source>
</evidence>
<dbReference type="Pfam" id="PF07992">
    <property type="entry name" value="Pyr_redox_2"/>
    <property type="match status" value="1"/>
</dbReference>
<evidence type="ECO:0000256" key="13">
    <source>
        <dbReference type="RuleBase" id="RU003692"/>
    </source>
</evidence>
<dbReference type="PRINTS" id="PR00411">
    <property type="entry name" value="PNDRDTASEI"/>
</dbReference>
<dbReference type="InterPro" id="IPR016156">
    <property type="entry name" value="FAD/NAD-linked_Rdtase_dimer_sf"/>
</dbReference>
<dbReference type="RefSeq" id="WP_322447074.1">
    <property type="nucleotide sequence ID" value="NZ_JAXOFX010000008.1"/>
</dbReference>
<feature type="domain" description="FAD/NAD(P)-binding" evidence="15">
    <location>
        <begin position="11"/>
        <end position="329"/>
    </location>
</feature>
<evidence type="ECO:0000256" key="1">
    <source>
        <dbReference type="ARBA" id="ARBA00004496"/>
    </source>
</evidence>
<comment type="cofactor">
    <cofactor evidence="13">
        <name>FAD</name>
        <dbReference type="ChEBI" id="CHEBI:57692"/>
    </cofactor>
    <text evidence="13">Binds 1 FAD per subunit.</text>
</comment>
<dbReference type="PANTHER" id="PTHR22912">
    <property type="entry name" value="DISULFIDE OXIDOREDUCTASE"/>
    <property type="match status" value="1"/>
</dbReference>
<evidence type="ECO:0000256" key="9">
    <source>
        <dbReference type="ARBA" id="ARBA00023027"/>
    </source>
</evidence>
<keyword evidence="7 13" id="KW-0274">FAD</keyword>
<evidence type="ECO:0000256" key="4">
    <source>
        <dbReference type="ARBA" id="ARBA00016961"/>
    </source>
</evidence>
<dbReference type="PROSITE" id="PS00076">
    <property type="entry name" value="PYRIDINE_REDOX_1"/>
    <property type="match status" value="1"/>
</dbReference>
<evidence type="ECO:0000256" key="11">
    <source>
        <dbReference type="ARBA" id="ARBA00023284"/>
    </source>
</evidence>
<dbReference type="Gene3D" id="3.30.390.30">
    <property type="match status" value="1"/>
</dbReference>